<sequence length="544" mass="57088">MNKFIIAAIAVASCSLIASATVKAGSAEYWDDAFAPGSNLPQICMAIGCVDENLCFIAGGSNGVGFGIYSYDGQLNGQVAQMNMNNQSMIVVSVEASGTAANPKGASGGVGTFFTSGFAPEHYYDAANQTWYPSAAPAELAIATPSISASGQTVVALDGGEPAGLLISQDGAQTYTLKSINGYPSPNLGNCSTANYIEVVGPNSWFILLGQEPQTPSSSSSAASSSFDVAGRRTIRHKNRDVSLDVTSGSVRVESTRAPRADPTSGVASGETCVGYSYQLIKTTDGGNTYTNLMMQSNASFTFYTIDCLNATHCVMVGGNQIASVVYMTKDGSTFTEVFSVDGTANGTVLFNDVAYANATDIWVGAELGDSQTQTAIGVFYYSRDGGHTWFEYNNLQYAVATIMSISFPTATVGFATGITQEQSSSILKYAPQPYMGYFAQKQCISSTCNVLCEEAYFPQSLCMLAQNGSMTATCTADGLLVKSYVTTSCVGAFNSSTAPINTCLESNNGGPLAYFENICDVDAIRKTGAQRSKTGAKPLQTKF</sequence>
<dbReference type="Proteomes" id="UP000051952">
    <property type="component" value="Unassembled WGS sequence"/>
</dbReference>
<dbReference type="EMBL" id="CYKH01002089">
    <property type="protein sequence ID" value="CUG92826.1"/>
    <property type="molecule type" value="Genomic_DNA"/>
</dbReference>
<accession>A0A0S4JW93</accession>
<dbReference type="InterPro" id="IPR021981">
    <property type="entry name" value="DUF3586"/>
</dbReference>
<dbReference type="OrthoDB" id="3679835at2759"/>
<evidence type="ECO:0000313" key="3">
    <source>
        <dbReference type="EMBL" id="CUG92826.1"/>
    </source>
</evidence>
<organism evidence="3 4">
    <name type="scientific">Bodo saltans</name>
    <name type="common">Flagellated protozoan</name>
    <dbReference type="NCBI Taxonomy" id="75058"/>
    <lineage>
        <taxon>Eukaryota</taxon>
        <taxon>Discoba</taxon>
        <taxon>Euglenozoa</taxon>
        <taxon>Kinetoplastea</taxon>
        <taxon>Metakinetoplastina</taxon>
        <taxon>Eubodonida</taxon>
        <taxon>Bodonidae</taxon>
        <taxon>Bodo</taxon>
    </lineage>
</organism>
<name>A0A0S4JW93_BODSA</name>
<proteinExistence type="predicted"/>
<dbReference type="SUPFAM" id="SSF110296">
    <property type="entry name" value="Oligoxyloglucan reducing end-specific cellobiohydrolase"/>
    <property type="match status" value="1"/>
</dbReference>
<dbReference type="GO" id="GO:0004197">
    <property type="term" value="F:cysteine-type endopeptidase activity"/>
    <property type="evidence" value="ECO:0007669"/>
    <property type="project" value="InterPro"/>
</dbReference>
<dbReference type="Pfam" id="PF12131">
    <property type="entry name" value="DUF3586"/>
    <property type="match status" value="1"/>
</dbReference>
<dbReference type="AlphaFoldDB" id="A0A0S4JW93"/>
<feature type="chain" id="PRO_5006622802" description="DUF3586 domain-containing protein" evidence="1">
    <location>
        <begin position="28"/>
        <end position="544"/>
    </location>
</feature>
<evidence type="ECO:0000313" key="4">
    <source>
        <dbReference type="Proteomes" id="UP000051952"/>
    </source>
</evidence>
<protein>
    <recommendedName>
        <fullName evidence="2">DUF3586 domain-containing protein</fullName>
    </recommendedName>
</protein>
<feature type="signal peptide" evidence="1">
    <location>
        <begin position="1"/>
        <end position="27"/>
    </location>
</feature>
<feature type="domain" description="DUF3586" evidence="2">
    <location>
        <begin position="436"/>
        <end position="492"/>
    </location>
</feature>
<keyword evidence="1" id="KW-0732">Signal</keyword>
<keyword evidence="4" id="KW-1185">Reference proteome</keyword>
<evidence type="ECO:0000256" key="1">
    <source>
        <dbReference type="SAM" id="SignalP"/>
    </source>
</evidence>
<evidence type="ECO:0000259" key="2">
    <source>
        <dbReference type="Pfam" id="PF12131"/>
    </source>
</evidence>
<reference evidence="4" key="1">
    <citation type="submission" date="2015-09" db="EMBL/GenBank/DDBJ databases">
        <authorList>
            <consortium name="Pathogen Informatics"/>
        </authorList>
    </citation>
    <scope>NUCLEOTIDE SEQUENCE [LARGE SCALE GENOMIC DNA]</scope>
    <source>
        <strain evidence="4">Lake Konstanz</strain>
    </source>
</reference>
<dbReference type="InterPro" id="IPR015943">
    <property type="entry name" value="WD40/YVTN_repeat-like_dom_sf"/>
</dbReference>
<dbReference type="VEuPathDB" id="TriTrypDB:BSAL_39555"/>
<dbReference type="Gene3D" id="2.130.10.10">
    <property type="entry name" value="YVTN repeat-like/Quinoprotein amine dehydrogenase"/>
    <property type="match status" value="1"/>
</dbReference>
<gene>
    <name evidence="3" type="ORF">BSAL_39555</name>
</gene>